<protein>
    <submittedName>
        <fullName evidence="2">Uncharacterized protein</fullName>
    </submittedName>
</protein>
<evidence type="ECO:0000256" key="1">
    <source>
        <dbReference type="SAM" id="MobiDB-lite"/>
    </source>
</evidence>
<dbReference type="EMBL" id="JACGWJ010000003">
    <property type="protein sequence ID" value="KAL0430662.1"/>
    <property type="molecule type" value="Genomic_DNA"/>
</dbReference>
<reference evidence="2" key="1">
    <citation type="submission" date="2020-06" db="EMBL/GenBank/DDBJ databases">
        <authorList>
            <person name="Li T."/>
            <person name="Hu X."/>
            <person name="Zhang T."/>
            <person name="Song X."/>
            <person name="Zhang H."/>
            <person name="Dai N."/>
            <person name="Sheng W."/>
            <person name="Hou X."/>
            <person name="Wei L."/>
        </authorList>
    </citation>
    <scope>NUCLEOTIDE SEQUENCE</scope>
    <source>
        <strain evidence="2">G02</strain>
        <tissue evidence="2">Leaf</tissue>
    </source>
</reference>
<comment type="caution">
    <text evidence="2">The sequence shown here is derived from an EMBL/GenBank/DDBJ whole genome shotgun (WGS) entry which is preliminary data.</text>
</comment>
<feature type="region of interest" description="Disordered" evidence="1">
    <location>
        <begin position="57"/>
        <end position="97"/>
    </location>
</feature>
<reference evidence="2" key="2">
    <citation type="journal article" date="2024" name="Plant">
        <title>Genomic evolution and insights into agronomic trait innovations of Sesamum species.</title>
        <authorList>
            <person name="Miao H."/>
            <person name="Wang L."/>
            <person name="Qu L."/>
            <person name="Liu H."/>
            <person name="Sun Y."/>
            <person name="Le M."/>
            <person name="Wang Q."/>
            <person name="Wei S."/>
            <person name="Zheng Y."/>
            <person name="Lin W."/>
            <person name="Duan Y."/>
            <person name="Cao H."/>
            <person name="Xiong S."/>
            <person name="Wang X."/>
            <person name="Wei L."/>
            <person name="Li C."/>
            <person name="Ma Q."/>
            <person name="Ju M."/>
            <person name="Zhao R."/>
            <person name="Li G."/>
            <person name="Mu C."/>
            <person name="Tian Q."/>
            <person name="Mei H."/>
            <person name="Zhang T."/>
            <person name="Gao T."/>
            <person name="Zhang H."/>
        </authorList>
    </citation>
    <scope>NUCLEOTIDE SEQUENCE</scope>
    <source>
        <strain evidence="2">G02</strain>
    </source>
</reference>
<evidence type="ECO:0000313" key="2">
    <source>
        <dbReference type="EMBL" id="KAL0430662.1"/>
    </source>
</evidence>
<name>A0AAW2VME8_SESRA</name>
<gene>
    <name evidence="2" type="ORF">Sradi_0692200</name>
</gene>
<organism evidence="2">
    <name type="scientific">Sesamum radiatum</name>
    <name type="common">Black benniseed</name>
    <dbReference type="NCBI Taxonomy" id="300843"/>
    <lineage>
        <taxon>Eukaryota</taxon>
        <taxon>Viridiplantae</taxon>
        <taxon>Streptophyta</taxon>
        <taxon>Embryophyta</taxon>
        <taxon>Tracheophyta</taxon>
        <taxon>Spermatophyta</taxon>
        <taxon>Magnoliopsida</taxon>
        <taxon>eudicotyledons</taxon>
        <taxon>Gunneridae</taxon>
        <taxon>Pentapetalae</taxon>
        <taxon>asterids</taxon>
        <taxon>lamiids</taxon>
        <taxon>Lamiales</taxon>
        <taxon>Pedaliaceae</taxon>
        <taxon>Sesamum</taxon>
    </lineage>
</organism>
<proteinExistence type="predicted"/>
<sequence length="97" mass="11303">MKVVRMIGIDRDVHNLLDNMLWDYLLEFMNIPLMLEPEPVDRDVEIALSTNQLRQNAFREPPIMPERNSPITQAPKNVRLRVRPNGAHSFPDARISK</sequence>
<accession>A0AAW2VME8</accession>
<dbReference type="AlphaFoldDB" id="A0AAW2VME8"/>